<feature type="transmembrane region" description="Helical" evidence="2">
    <location>
        <begin position="55"/>
        <end position="79"/>
    </location>
</feature>
<keyword evidence="2" id="KW-0812">Transmembrane</keyword>
<evidence type="ECO:0000313" key="3">
    <source>
        <dbReference type="EMBL" id="SCF25850.1"/>
    </source>
</evidence>
<sequence length="157" mass="16935">MIESTLPNSDSQVYTQVRHVELVHLDGLATATLVPTLIATAVLAFLAARMRGRAFWLTLTALVLLVTVLATSLVVNVPINHDQLTWNVQAPPTDWASVRDRWQIAHAFRTGAALLAFGCLAVAALGRVRSRNSRPPGRGCGTDTATGRASSPDARRR</sequence>
<name>A0A1C4YYS6_9ACTN</name>
<feature type="region of interest" description="Disordered" evidence="1">
    <location>
        <begin position="132"/>
        <end position="157"/>
    </location>
</feature>
<protein>
    <recommendedName>
        <fullName evidence="5">DUF1772 domain-containing protein</fullName>
    </recommendedName>
</protein>
<feature type="transmembrane region" description="Helical" evidence="2">
    <location>
        <begin position="28"/>
        <end position="48"/>
    </location>
</feature>
<evidence type="ECO:0000256" key="1">
    <source>
        <dbReference type="SAM" id="MobiDB-lite"/>
    </source>
</evidence>
<keyword evidence="2" id="KW-0472">Membrane</keyword>
<dbReference type="RefSeq" id="WP_197700756.1">
    <property type="nucleotide sequence ID" value="NZ_LT607410.1"/>
</dbReference>
<gene>
    <name evidence="3" type="ORF">GA0074696_3850</name>
</gene>
<evidence type="ECO:0000313" key="4">
    <source>
        <dbReference type="Proteomes" id="UP000198228"/>
    </source>
</evidence>
<evidence type="ECO:0000256" key="2">
    <source>
        <dbReference type="SAM" id="Phobius"/>
    </source>
</evidence>
<dbReference type="AlphaFoldDB" id="A0A1C4YYS6"/>
<dbReference type="EMBL" id="LT607410">
    <property type="protein sequence ID" value="SCF25850.1"/>
    <property type="molecule type" value="Genomic_DNA"/>
</dbReference>
<accession>A0A1C4YYS6</accession>
<keyword evidence="2" id="KW-1133">Transmembrane helix</keyword>
<organism evidence="3 4">
    <name type="scientific">Micromonospora purpureochromogenes</name>
    <dbReference type="NCBI Taxonomy" id="47872"/>
    <lineage>
        <taxon>Bacteria</taxon>
        <taxon>Bacillati</taxon>
        <taxon>Actinomycetota</taxon>
        <taxon>Actinomycetes</taxon>
        <taxon>Micromonosporales</taxon>
        <taxon>Micromonosporaceae</taxon>
        <taxon>Micromonospora</taxon>
    </lineage>
</organism>
<feature type="transmembrane region" description="Helical" evidence="2">
    <location>
        <begin position="107"/>
        <end position="128"/>
    </location>
</feature>
<evidence type="ECO:0008006" key="5">
    <source>
        <dbReference type="Google" id="ProtNLM"/>
    </source>
</evidence>
<dbReference type="Pfam" id="PF08592">
    <property type="entry name" value="Anthrone_oxy"/>
    <property type="match status" value="1"/>
</dbReference>
<reference evidence="3 4" key="1">
    <citation type="submission" date="2016-06" db="EMBL/GenBank/DDBJ databases">
        <authorList>
            <person name="Kjaerup R.B."/>
            <person name="Dalgaard T.S."/>
            <person name="Juul-Madsen H.R."/>
        </authorList>
    </citation>
    <scope>NUCLEOTIDE SEQUENCE [LARGE SCALE GENOMIC DNA]</scope>
    <source>
        <strain evidence="3 4">DSM 43821</strain>
    </source>
</reference>
<proteinExistence type="predicted"/>
<dbReference type="Proteomes" id="UP000198228">
    <property type="component" value="Chromosome I"/>
</dbReference>
<dbReference type="InterPro" id="IPR013901">
    <property type="entry name" value="Anthrone_oxy"/>
</dbReference>